<dbReference type="EMBL" id="JBFTWV010000019">
    <property type="protein sequence ID" value="KAL2797446.1"/>
    <property type="molecule type" value="Genomic_DNA"/>
</dbReference>
<dbReference type="PRINTS" id="PR00385">
    <property type="entry name" value="P450"/>
</dbReference>
<dbReference type="SUPFAM" id="SSF48264">
    <property type="entry name" value="Cytochrome P450"/>
    <property type="match status" value="1"/>
</dbReference>
<keyword evidence="3" id="KW-1185">Reference proteome</keyword>
<dbReference type="CDD" id="cd11058">
    <property type="entry name" value="CYP60B-like"/>
    <property type="match status" value="1"/>
</dbReference>
<dbReference type="Gene3D" id="1.10.630.10">
    <property type="entry name" value="Cytochrome P450"/>
    <property type="match status" value="1"/>
</dbReference>
<dbReference type="Proteomes" id="UP001610563">
    <property type="component" value="Unassembled WGS sequence"/>
</dbReference>
<evidence type="ECO:0000256" key="1">
    <source>
        <dbReference type="ARBA" id="ARBA00010617"/>
    </source>
</evidence>
<evidence type="ECO:0000313" key="3">
    <source>
        <dbReference type="Proteomes" id="UP001610563"/>
    </source>
</evidence>
<comment type="caution">
    <text evidence="2">The sequence shown here is derived from an EMBL/GenBank/DDBJ whole genome shotgun (WGS) entry which is preliminary data.</text>
</comment>
<dbReference type="PRINTS" id="PR00463">
    <property type="entry name" value="EP450I"/>
</dbReference>
<protein>
    <submittedName>
        <fullName evidence="2">Cytochrome P450</fullName>
    </submittedName>
</protein>
<dbReference type="InterPro" id="IPR050121">
    <property type="entry name" value="Cytochrome_P450_monoxygenase"/>
</dbReference>
<gene>
    <name evidence="2" type="ORF">BJX66DRAFT_92816</name>
</gene>
<evidence type="ECO:0000313" key="2">
    <source>
        <dbReference type="EMBL" id="KAL2797446.1"/>
    </source>
</evidence>
<dbReference type="PANTHER" id="PTHR24305:SF199">
    <property type="entry name" value="P450, PUTATIVE (EUROFUNG)-RELATED"/>
    <property type="match status" value="1"/>
</dbReference>
<sequence>MISPGLWPTIVLGILAYFPARIIYNIYFHPLSKIPGPRLWAASRLPFVYALIKGTIIHDIQRLHEKYGPAIRIAPNEVTFAHPDAYKDIFPPDQVQRQFLKDPLWWARQPGHPDSLLSAINPEKHAQMRRVLSPGFTAHALRSQEVVVQKYVNLLISQLSDLLSEGKTADVDMTPWFNYTTFDVFGDLGFGESFDCLQHSRYHPWISLLFNSVKAAGFVISTRFYPVIEFILLKCIPPSMKKIQRDHYQQIVDKVDRRLSWELQRPDIMSHVIDKDGELKLDAGELYATFMILTTAGSETTATALTGTLNYLVNHSPDSLRKLENEIRSVFSSLDDITLDAVKSVPFLDAVIHEGLRLCPPVPWILPRLVPEGGHVICGKWIPGGTPVSIQAYTLNRSPKLFHQPTTFIPERWLESSTTNPDSCFFNDYRQAVQPFIIGPRACLGQNLAWAEMRLILAKLVWSFDFSPVEGRSVRWEDLRTYLLVERKAIDVRITRREGAQ</sequence>
<dbReference type="Pfam" id="PF00067">
    <property type="entry name" value="p450"/>
    <property type="match status" value="1"/>
</dbReference>
<dbReference type="InterPro" id="IPR001128">
    <property type="entry name" value="Cyt_P450"/>
</dbReference>
<dbReference type="PANTHER" id="PTHR24305">
    <property type="entry name" value="CYTOCHROME P450"/>
    <property type="match status" value="1"/>
</dbReference>
<reference evidence="2 3" key="1">
    <citation type="submission" date="2024-07" db="EMBL/GenBank/DDBJ databases">
        <title>Section-level genome sequencing and comparative genomics of Aspergillus sections Usti and Cavernicolus.</title>
        <authorList>
            <consortium name="Lawrence Berkeley National Laboratory"/>
            <person name="Nybo J.L."/>
            <person name="Vesth T.C."/>
            <person name="Theobald S."/>
            <person name="Frisvad J.C."/>
            <person name="Larsen T.O."/>
            <person name="Kjaerboelling I."/>
            <person name="Rothschild-Mancinelli K."/>
            <person name="Lyhne E.K."/>
            <person name="Kogle M.E."/>
            <person name="Barry K."/>
            <person name="Clum A."/>
            <person name="Na H."/>
            <person name="Ledsgaard L."/>
            <person name="Lin J."/>
            <person name="Lipzen A."/>
            <person name="Kuo A."/>
            <person name="Riley R."/>
            <person name="Mondo S."/>
            <person name="Labutti K."/>
            <person name="Haridas S."/>
            <person name="Pangalinan J."/>
            <person name="Salamov A.A."/>
            <person name="Simmons B.A."/>
            <person name="Magnuson J.K."/>
            <person name="Chen J."/>
            <person name="Drula E."/>
            <person name="Henrissat B."/>
            <person name="Wiebenga A."/>
            <person name="Lubbers R.J."/>
            <person name="Gomes A.C."/>
            <person name="Makela M.R."/>
            <person name="Stajich J."/>
            <person name="Grigoriev I.V."/>
            <person name="Mortensen U.H."/>
            <person name="De Vries R.P."/>
            <person name="Baker S.E."/>
            <person name="Andersen M.R."/>
        </authorList>
    </citation>
    <scope>NUCLEOTIDE SEQUENCE [LARGE SCALE GENOMIC DNA]</scope>
    <source>
        <strain evidence="2 3">CBS 209.92</strain>
    </source>
</reference>
<proteinExistence type="inferred from homology"/>
<organism evidence="2 3">
    <name type="scientific">Aspergillus keveii</name>
    <dbReference type="NCBI Taxonomy" id="714993"/>
    <lineage>
        <taxon>Eukaryota</taxon>
        <taxon>Fungi</taxon>
        <taxon>Dikarya</taxon>
        <taxon>Ascomycota</taxon>
        <taxon>Pezizomycotina</taxon>
        <taxon>Eurotiomycetes</taxon>
        <taxon>Eurotiomycetidae</taxon>
        <taxon>Eurotiales</taxon>
        <taxon>Aspergillaceae</taxon>
        <taxon>Aspergillus</taxon>
        <taxon>Aspergillus subgen. Nidulantes</taxon>
    </lineage>
</organism>
<dbReference type="InterPro" id="IPR002401">
    <property type="entry name" value="Cyt_P450_E_grp-I"/>
</dbReference>
<name>A0ABR4GES8_9EURO</name>
<comment type="similarity">
    <text evidence="1">Belongs to the cytochrome P450 family.</text>
</comment>
<dbReference type="InterPro" id="IPR036396">
    <property type="entry name" value="Cyt_P450_sf"/>
</dbReference>
<accession>A0ABR4GES8</accession>